<accession>A0AAV3S275</accession>
<evidence type="ECO:0000313" key="3">
    <source>
        <dbReference type="EMBL" id="GAA0187285.1"/>
    </source>
</evidence>
<evidence type="ECO:0000256" key="1">
    <source>
        <dbReference type="SAM" id="MobiDB-lite"/>
    </source>
</evidence>
<sequence length="295" mass="33175">MRNTIKFNVRQFRKLLFSRARTTLSSATFPQTPNLHGPSNICSGNSSGPTKPINYFTCSTTLRHLNTTKTATSSESDGSDEEEDVEPIEGWEEEDEAEPEIGDGGDGGGVVLQNCSWGEQALSLAKEVLLEFGEDIELFGFKTSPRGYVYVRIDNLSTEYGCPSIEVIEDFSRQFKKKLDEAGESGELPDDLALEVSSPSAERLLKVPEDLSRFKHMPMTVNFINDSENNNQVKTSVFYLECIDMETERCIWKLADVKENIDPSAKGRPLSRKLKDWRLQLPFTNCKKVTLYLGY</sequence>
<name>A0AAV3S275_LITER</name>
<dbReference type="AlphaFoldDB" id="A0AAV3S275"/>
<proteinExistence type="predicted"/>
<dbReference type="PANTHER" id="PTHR34544">
    <property type="entry name" value="OSJNBA0006B20.18 PROTEIN"/>
    <property type="match status" value="1"/>
</dbReference>
<feature type="domain" description="DUF7912" evidence="2">
    <location>
        <begin position="204"/>
        <end position="292"/>
    </location>
</feature>
<dbReference type="Proteomes" id="UP001454036">
    <property type="component" value="Unassembled WGS sequence"/>
</dbReference>
<protein>
    <recommendedName>
        <fullName evidence="2">DUF7912 domain-containing protein</fullName>
    </recommendedName>
</protein>
<gene>
    <name evidence="3" type="ORF">LIER_34573</name>
</gene>
<dbReference type="EMBL" id="BAABME010014564">
    <property type="protein sequence ID" value="GAA0187285.1"/>
    <property type="molecule type" value="Genomic_DNA"/>
</dbReference>
<dbReference type="InterPro" id="IPR057234">
    <property type="entry name" value="DUF7912"/>
</dbReference>
<evidence type="ECO:0000259" key="2">
    <source>
        <dbReference type="Pfam" id="PF25498"/>
    </source>
</evidence>
<comment type="caution">
    <text evidence="3">The sequence shown here is derived from an EMBL/GenBank/DDBJ whole genome shotgun (WGS) entry which is preliminary data.</text>
</comment>
<feature type="compositionally biased region" description="Acidic residues" evidence="1">
    <location>
        <begin position="77"/>
        <end position="103"/>
    </location>
</feature>
<organism evidence="3 4">
    <name type="scientific">Lithospermum erythrorhizon</name>
    <name type="common">Purple gromwell</name>
    <name type="synonym">Lithospermum officinale var. erythrorhizon</name>
    <dbReference type="NCBI Taxonomy" id="34254"/>
    <lineage>
        <taxon>Eukaryota</taxon>
        <taxon>Viridiplantae</taxon>
        <taxon>Streptophyta</taxon>
        <taxon>Embryophyta</taxon>
        <taxon>Tracheophyta</taxon>
        <taxon>Spermatophyta</taxon>
        <taxon>Magnoliopsida</taxon>
        <taxon>eudicotyledons</taxon>
        <taxon>Gunneridae</taxon>
        <taxon>Pentapetalae</taxon>
        <taxon>asterids</taxon>
        <taxon>lamiids</taxon>
        <taxon>Boraginales</taxon>
        <taxon>Boraginaceae</taxon>
        <taxon>Boraginoideae</taxon>
        <taxon>Lithospermeae</taxon>
        <taxon>Lithospermum</taxon>
    </lineage>
</organism>
<feature type="region of interest" description="Disordered" evidence="1">
    <location>
        <begin position="68"/>
        <end position="106"/>
    </location>
</feature>
<reference evidence="3 4" key="1">
    <citation type="submission" date="2024-01" db="EMBL/GenBank/DDBJ databases">
        <title>The complete chloroplast genome sequence of Lithospermum erythrorhizon: insights into the phylogenetic relationship among Boraginaceae species and the maternal lineages of purple gromwells.</title>
        <authorList>
            <person name="Okada T."/>
            <person name="Watanabe K."/>
        </authorList>
    </citation>
    <scope>NUCLEOTIDE SEQUENCE [LARGE SCALE GENOMIC DNA]</scope>
</reference>
<keyword evidence="4" id="KW-1185">Reference proteome</keyword>
<dbReference type="Pfam" id="PF25498">
    <property type="entry name" value="DUF7912"/>
    <property type="match status" value="1"/>
</dbReference>
<dbReference type="PANTHER" id="PTHR34544:SF3">
    <property type="entry name" value="OS07G0155200 PROTEIN"/>
    <property type="match status" value="1"/>
</dbReference>
<evidence type="ECO:0000313" key="4">
    <source>
        <dbReference type="Proteomes" id="UP001454036"/>
    </source>
</evidence>